<dbReference type="EMBL" id="BMEL01000001">
    <property type="protein sequence ID" value="GGF11011.1"/>
    <property type="molecule type" value="Genomic_DNA"/>
</dbReference>
<protein>
    <recommendedName>
        <fullName evidence="3">Flagellar operon protein</fullName>
    </recommendedName>
</protein>
<dbReference type="RefSeq" id="WP_188376070.1">
    <property type="nucleotide sequence ID" value="NZ_BMEL01000001.1"/>
</dbReference>
<dbReference type="NCBIfam" id="TIGR02530">
    <property type="entry name" value="flg_new"/>
    <property type="match status" value="1"/>
</dbReference>
<name>A0A917B154_HALAA</name>
<reference evidence="1" key="2">
    <citation type="submission" date="2020-09" db="EMBL/GenBank/DDBJ databases">
        <authorList>
            <person name="Sun Q."/>
            <person name="Zhou Y."/>
        </authorList>
    </citation>
    <scope>NUCLEOTIDE SEQUENCE</scope>
    <source>
        <strain evidence="1">CGMCC 1.12153</strain>
    </source>
</reference>
<evidence type="ECO:0008006" key="3">
    <source>
        <dbReference type="Google" id="ProtNLM"/>
    </source>
</evidence>
<dbReference type="Pfam" id="PF12611">
    <property type="entry name" value="Flagellar_put"/>
    <property type="match status" value="1"/>
</dbReference>
<dbReference type="AlphaFoldDB" id="A0A917B154"/>
<keyword evidence="2" id="KW-1185">Reference proteome</keyword>
<dbReference type="InterPro" id="IPR013367">
    <property type="entry name" value="Flagellar_put"/>
</dbReference>
<sequence>MDPRIHQLHQPLPVTHTKKASQQSNVSFKEALNEASSLQISKHAKKRMSERDITINDSQWRQITNKVNEAKSKGVTDSLVVLKDSALVVSNKNNTVITALNKEESNDHIFTNINGTIILDQ</sequence>
<dbReference type="Proteomes" id="UP000660110">
    <property type="component" value="Unassembled WGS sequence"/>
</dbReference>
<accession>A0A917B154</accession>
<evidence type="ECO:0000313" key="2">
    <source>
        <dbReference type="Proteomes" id="UP000660110"/>
    </source>
</evidence>
<organism evidence="1 2">
    <name type="scientific">Halobacillus andaensis</name>
    <dbReference type="NCBI Taxonomy" id="1176239"/>
    <lineage>
        <taxon>Bacteria</taxon>
        <taxon>Bacillati</taxon>
        <taxon>Bacillota</taxon>
        <taxon>Bacilli</taxon>
        <taxon>Bacillales</taxon>
        <taxon>Bacillaceae</taxon>
        <taxon>Halobacillus</taxon>
    </lineage>
</organism>
<evidence type="ECO:0000313" key="1">
    <source>
        <dbReference type="EMBL" id="GGF11011.1"/>
    </source>
</evidence>
<proteinExistence type="predicted"/>
<reference evidence="1" key="1">
    <citation type="journal article" date="2014" name="Int. J. Syst. Evol. Microbiol.">
        <title>Complete genome sequence of Corynebacterium casei LMG S-19264T (=DSM 44701T), isolated from a smear-ripened cheese.</title>
        <authorList>
            <consortium name="US DOE Joint Genome Institute (JGI-PGF)"/>
            <person name="Walter F."/>
            <person name="Albersmeier A."/>
            <person name="Kalinowski J."/>
            <person name="Ruckert C."/>
        </authorList>
    </citation>
    <scope>NUCLEOTIDE SEQUENCE</scope>
    <source>
        <strain evidence="1">CGMCC 1.12153</strain>
    </source>
</reference>
<gene>
    <name evidence="1" type="ORF">GCM10010954_07020</name>
</gene>
<comment type="caution">
    <text evidence="1">The sequence shown here is derived from an EMBL/GenBank/DDBJ whole genome shotgun (WGS) entry which is preliminary data.</text>
</comment>